<evidence type="ECO:0000313" key="7">
    <source>
        <dbReference type="EMBL" id="WVZ69058.1"/>
    </source>
</evidence>
<dbReference type="InterPro" id="IPR000873">
    <property type="entry name" value="AMP-dep_synth/lig_dom"/>
</dbReference>
<accession>A0AAQ3WPA0</accession>
<dbReference type="Gene3D" id="3.40.50.12780">
    <property type="entry name" value="N-terminal domain of ligase-like"/>
    <property type="match status" value="1"/>
</dbReference>
<dbReference type="InterPro" id="IPR042099">
    <property type="entry name" value="ANL_N_sf"/>
</dbReference>
<protein>
    <recommendedName>
        <fullName evidence="2">4-coumarate--CoA ligase</fullName>
        <ecNumber evidence="2">6.2.1.12</ecNumber>
    </recommendedName>
</protein>
<evidence type="ECO:0000256" key="3">
    <source>
        <dbReference type="ARBA" id="ARBA00034219"/>
    </source>
</evidence>
<dbReference type="PANTHER" id="PTHR24301:SF2">
    <property type="entry name" value="THROMBOXANE-A SYNTHASE"/>
    <property type="match status" value="1"/>
</dbReference>
<reference evidence="7 8" key="1">
    <citation type="submission" date="2024-02" db="EMBL/GenBank/DDBJ databases">
        <title>High-quality chromosome-scale genome assembly of Pensacola bahiagrass (Paspalum notatum Flugge var. saurae).</title>
        <authorList>
            <person name="Vega J.M."/>
            <person name="Podio M."/>
            <person name="Orjuela J."/>
            <person name="Siena L.A."/>
            <person name="Pessino S.C."/>
            <person name="Combes M.C."/>
            <person name="Mariac C."/>
            <person name="Albertini E."/>
            <person name="Pupilli F."/>
            <person name="Ortiz J.P.A."/>
            <person name="Leblanc O."/>
        </authorList>
    </citation>
    <scope>NUCLEOTIDE SEQUENCE [LARGE SCALE GENOMIC DNA]</scope>
    <source>
        <strain evidence="7">R1</strain>
        <tissue evidence="7">Leaf</tissue>
    </source>
</reference>
<organism evidence="7 8">
    <name type="scientific">Paspalum notatum var. saurae</name>
    <dbReference type="NCBI Taxonomy" id="547442"/>
    <lineage>
        <taxon>Eukaryota</taxon>
        <taxon>Viridiplantae</taxon>
        <taxon>Streptophyta</taxon>
        <taxon>Embryophyta</taxon>
        <taxon>Tracheophyta</taxon>
        <taxon>Spermatophyta</taxon>
        <taxon>Magnoliopsida</taxon>
        <taxon>Liliopsida</taxon>
        <taxon>Poales</taxon>
        <taxon>Poaceae</taxon>
        <taxon>PACMAD clade</taxon>
        <taxon>Panicoideae</taxon>
        <taxon>Andropogonodae</taxon>
        <taxon>Paspaleae</taxon>
        <taxon>Paspalinae</taxon>
        <taxon>Paspalum</taxon>
    </lineage>
</organism>
<evidence type="ECO:0000259" key="6">
    <source>
        <dbReference type="Pfam" id="PF00501"/>
    </source>
</evidence>
<dbReference type="SUPFAM" id="SSF56801">
    <property type="entry name" value="Acetyl-CoA synthetase-like"/>
    <property type="match status" value="1"/>
</dbReference>
<dbReference type="PROSITE" id="PS00455">
    <property type="entry name" value="AMP_BINDING"/>
    <property type="match status" value="1"/>
</dbReference>
<dbReference type="InterPro" id="IPR020845">
    <property type="entry name" value="AMP-binding_CS"/>
</dbReference>
<evidence type="ECO:0000256" key="5">
    <source>
        <dbReference type="ARBA" id="ARBA00034252"/>
    </source>
</evidence>
<dbReference type="Gene3D" id="1.10.630.10">
    <property type="entry name" value="Cytochrome P450"/>
    <property type="match status" value="1"/>
</dbReference>
<evidence type="ECO:0000256" key="1">
    <source>
        <dbReference type="ARBA" id="ARBA00001946"/>
    </source>
</evidence>
<dbReference type="InterPro" id="IPR001128">
    <property type="entry name" value="Cyt_P450"/>
</dbReference>
<dbReference type="Pfam" id="PF00067">
    <property type="entry name" value="p450"/>
    <property type="match status" value="1"/>
</dbReference>
<sequence length="521" mass="57135">AAALIAVSHYMSTAASLQDARSLHPQRPLIRDTVLGEMALGLADAELCKDVGIKKFKSIPNRSLPSPVANWSKCSLFGTRDSRWSAMRNIIVSIYQPSHLAGLIPSMGLCIERAATNLDDGKEVVFSKLSLNLATDVIGQAAFGADFGMSRKPPAPGDGVDDGGDAEKASSELINIMHHATNKSLKMDLSGSLSNIVGTFVPFLQKPLRQMLMRVPGSADHEITRVNGELCRLMDGIVSGRVRVASSSMERAPQQHKDFLSVVLTARERNASTRELLSPDYVSALTYEHFLAGASSTAFTQKLLKEIDAFGPHDDGVPTAEDLHTKFPYLDQVYEPNYATLLKTLPKSNEFLKTIMSFGKVTQEQKEEGSKYGLSIYSWDEFLSLAAGQEFDLPDKEKTDICTIMYTSGTTGDPKGVLISNASIICLIAGVDRLLNCVNEELAESDVYMSYDAHIFDRVVEELFIFHGASIGFWRGDVKLLVEDIGVLKPTIMCAVPRVLDRIFSDCFGIDWDRSICFTTL</sequence>
<name>A0AAQ3WPA0_PASNO</name>
<dbReference type="SUPFAM" id="SSF48264">
    <property type="entry name" value="Cytochrome P450"/>
    <property type="match status" value="1"/>
</dbReference>
<evidence type="ECO:0000256" key="4">
    <source>
        <dbReference type="ARBA" id="ARBA00034223"/>
    </source>
</evidence>
<dbReference type="GO" id="GO:0016705">
    <property type="term" value="F:oxidoreductase activity, acting on paired donors, with incorporation or reduction of molecular oxygen"/>
    <property type="evidence" value="ECO:0007669"/>
    <property type="project" value="InterPro"/>
</dbReference>
<proteinExistence type="predicted"/>
<dbReference type="GO" id="GO:0009698">
    <property type="term" value="P:phenylpropanoid metabolic process"/>
    <property type="evidence" value="ECO:0007669"/>
    <property type="project" value="UniProtKB-ARBA"/>
</dbReference>
<dbReference type="PANTHER" id="PTHR24301">
    <property type="entry name" value="THROMBOXANE-A SYNTHASE"/>
    <property type="match status" value="1"/>
</dbReference>
<dbReference type="GO" id="GO:0106290">
    <property type="term" value="F:trans-cinnamate-CoA ligase activity"/>
    <property type="evidence" value="ECO:0007669"/>
    <property type="project" value="UniProtKB-ARBA"/>
</dbReference>
<keyword evidence="8" id="KW-1185">Reference proteome</keyword>
<feature type="non-terminal residue" evidence="7">
    <location>
        <position position="1"/>
    </location>
</feature>
<dbReference type="EMBL" id="CP144748">
    <property type="protein sequence ID" value="WVZ69058.1"/>
    <property type="molecule type" value="Genomic_DNA"/>
</dbReference>
<dbReference type="GO" id="GO:0020037">
    <property type="term" value="F:heme binding"/>
    <property type="evidence" value="ECO:0007669"/>
    <property type="project" value="InterPro"/>
</dbReference>
<dbReference type="GO" id="GO:0016207">
    <property type="term" value="F:4-coumarate-CoA ligase activity"/>
    <property type="evidence" value="ECO:0007669"/>
    <property type="project" value="UniProtKB-EC"/>
</dbReference>
<comment type="catalytic activity">
    <reaction evidence="5">
        <text>(E)-4-coumarate + ATP + CoA = (E)-4-coumaroyl-CoA + AMP + diphosphate</text>
        <dbReference type="Rhea" id="RHEA:19641"/>
        <dbReference type="ChEBI" id="CHEBI:12876"/>
        <dbReference type="ChEBI" id="CHEBI:30616"/>
        <dbReference type="ChEBI" id="CHEBI:33019"/>
        <dbReference type="ChEBI" id="CHEBI:57287"/>
        <dbReference type="ChEBI" id="CHEBI:85008"/>
        <dbReference type="ChEBI" id="CHEBI:456215"/>
        <dbReference type="EC" id="6.2.1.12"/>
    </reaction>
    <physiologicalReaction direction="left-to-right" evidence="5">
        <dbReference type="Rhea" id="RHEA:19642"/>
    </physiologicalReaction>
</comment>
<comment type="catalytic activity">
    <reaction evidence="4">
        <text>(E)-4-coumaroyl-AMP + CoA = (E)-4-coumaroyl-CoA + AMP + H(+)</text>
        <dbReference type="Rhea" id="RHEA:72423"/>
        <dbReference type="ChEBI" id="CHEBI:15378"/>
        <dbReference type="ChEBI" id="CHEBI:57287"/>
        <dbReference type="ChEBI" id="CHEBI:85008"/>
        <dbReference type="ChEBI" id="CHEBI:192348"/>
        <dbReference type="ChEBI" id="CHEBI:456215"/>
    </reaction>
    <physiologicalReaction direction="left-to-right" evidence="4">
        <dbReference type="Rhea" id="RHEA:72424"/>
    </physiologicalReaction>
</comment>
<gene>
    <name evidence="7" type="ORF">U9M48_017908</name>
</gene>
<feature type="domain" description="AMP-dependent synthetase/ligase" evidence="6">
    <location>
        <begin position="374"/>
        <end position="505"/>
    </location>
</feature>
<dbReference type="InterPro" id="IPR036396">
    <property type="entry name" value="Cyt_P450_sf"/>
</dbReference>
<comment type="cofactor">
    <cofactor evidence="1">
        <name>Mg(2+)</name>
        <dbReference type="ChEBI" id="CHEBI:18420"/>
    </cofactor>
</comment>
<dbReference type="AlphaFoldDB" id="A0AAQ3WPA0"/>
<dbReference type="EC" id="6.2.1.12" evidence="2"/>
<dbReference type="Proteomes" id="UP001341281">
    <property type="component" value="Chromosome 04"/>
</dbReference>
<dbReference type="Pfam" id="PF00501">
    <property type="entry name" value="AMP-binding"/>
    <property type="match status" value="1"/>
</dbReference>
<evidence type="ECO:0000256" key="2">
    <source>
        <dbReference type="ARBA" id="ARBA00012959"/>
    </source>
</evidence>
<comment type="catalytic activity">
    <reaction evidence="3">
        <text>(E)-4-coumarate + ATP + H(+) = (E)-4-coumaroyl-AMP + diphosphate</text>
        <dbReference type="Rhea" id="RHEA:72419"/>
        <dbReference type="ChEBI" id="CHEBI:12876"/>
        <dbReference type="ChEBI" id="CHEBI:15378"/>
        <dbReference type="ChEBI" id="CHEBI:30616"/>
        <dbReference type="ChEBI" id="CHEBI:33019"/>
        <dbReference type="ChEBI" id="CHEBI:192348"/>
    </reaction>
    <physiologicalReaction direction="left-to-right" evidence="3">
        <dbReference type="Rhea" id="RHEA:72420"/>
    </physiologicalReaction>
</comment>
<dbReference type="GO" id="GO:0005506">
    <property type="term" value="F:iron ion binding"/>
    <property type="evidence" value="ECO:0007669"/>
    <property type="project" value="InterPro"/>
</dbReference>
<evidence type="ECO:0000313" key="8">
    <source>
        <dbReference type="Proteomes" id="UP001341281"/>
    </source>
</evidence>
<dbReference type="GO" id="GO:0004497">
    <property type="term" value="F:monooxygenase activity"/>
    <property type="evidence" value="ECO:0007669"/>
    <property type="project" value="InterPro"/>
</dbReference>